<keyword evidence="8" id="KW-0862">Zinc</keyword>
<dbReference type="InterPro" id="IPR011011">
    <property type="entry name" value="Znf_FYVE_PHD"/>
</dbReference>
<dbReference type="SUPFAM" id="SSF68906">
    <property type="entry name" value="SAP domain"/>
    <property type="match status" value="1"/>
</dbReference>
<gene>
    <name evidence="16" type="ORF">ZEAMMB73_Zm00001d010974</name>
</gene>
<reference evidence="16" key="1">
    <citation type="submission" date="2015-12" db="EMBL/GenBank/DDBJ databases">
        <title>Update maize B73 reference genome by single molecule sequencing technologies.</title>
        <authorList>
            <consortium name="Maize Genome Sequencing Project"/>
            <person name="Ware D."/>
        </authorList>
    </citation>
    <scope>NUCLEOTIDE SEQUENCE</scope>
    <source>
        <tissue evidence="16">Seedling</tissue>
    </source>
</reference>
<comment type="function">
    <text evidence="10">Probable SUMO E3 ligase that may regulate Pi starvation responses.</text>
</comment>
<dbReference type="SMART" id="SM00249">
    <property type="entry name" value="PHD"/>
    <property type="match status" value="1"/>
</dbReference>
<evidence type="ECO:0000256" key="1">
    <source>
        <dbReference type="ARBA" id="ARBA00004123"/>
    </source>
</evidence>
<dbReference type="FunCoup" id="A0A1D6FV68">
    <property type="interactions" value="1327"/>
</dbReference>
<keyword evidence="16" id="KW-0436">Ligase</keyword>
<dbReference type="InterPro" id="IPR013083">
    <property type="entry name" value="Znf_RING/FYVE/PHD"/>
</dbReference>
<keyword evidence="7" id="KW-0833">Ubl conjugation pathway</keyword>
<evidence type="ECO:0000256" key="13">
    <source>
        <dbReference type="PROSITE-ProRule" id="PRU00452"/>
    </source>
</evidence>
<evidence type="ECO:0000256" key="9">
    <source>
        <dbReference type="ARBA" id="ARBA00023242"/>
    </source>
</evidence>
<dbReference type="Gene3D" id="1.10.720.30">
    <property type="entry name" value="SAP domain"/>
    <property type="match status" value="1"/>
</dbReference>
<feature type="domain" description="SAP" evidence="14">
    <location>
        <begin position="12"/>
        <end position="46"/>
    </location>
</feature>
<dbReference type="InterPro" id="IPR019786">
    <property type="entry name" value="Zinc_finger_PHD-type_CS"/>
</dbReference>
<evidence type="ECO:0000256" key="11">
    <source>
        <dbReference type="ARBA" id="ARBA00068604"/>
    </source>
</evidence>
<evidence type="ECO:0000256" key="5">
    <source>
        <dbReference type="ARBA" id="ARBA00022723"/>
    </source>
</evidence>
<name>A0A1D6FV68_MAIZE</name>
<dbReference type="Gene3D" id="3.30.40.10">
    <property type="entry name" value="Zinc/RING finger domain, C3HC4 (zinc finger)"/>
    <property type="match status" value="2"/>
</dbReference>
<evidence type="ECO:0000256" key="7">
    <source>
        <dbReference type="ARBA" id="ARBA00022786"/>
    </source>
</evidence>
<feature type="domain" description="SP-RING-type" evidence="15">
    <location>
        <begin position="351"/>
        <end position="432"/>
    </location>
</feature>
<keyword evidence="6 13" id="KW-0863">Zinc-finger</keyword>
<dbReference type="GO" id="GO:0016925">
    <property type="term" value="P:protein sumoylation"/>
    <property type="evidence" value="ECO:0007669"/>
    <property type="project" value="UniProtKB-UniPathway"/>
</dbReference>
<keyword evidence="5" id="KW-0479">Metal-binding</keyword>
<evidence type="ECO:0000256" key="3">
    <source>
        <dbReference type="ARBA" id="ARBA00005383"/>
    </source>
</evidence>
<sequence>MSDLASSCKDKLAYFRIKELKDILNQLGLPKQGKKQDLVDRVLAILSDEQGQHHHGWGRKNALTREAVAKVVDDTYRKMQVCAPDLPSRSHSGSDFSHFRPKEEAPDFYHVDTKVRCLCNSTLLNDNMIKCEDGKCQVWQHITCVLIPDKPTEGAGPDIPPHFYCELCRLKRADPFWVTTGNPLLPVKFMSSGVGNDGASVPQIVEKTFQLSRADRETVQRQEYDLQVWCILINDKVQFRMQWPQYAELQVNGIPVRVMTRPGSQLLGINGRDDGPLVTTCSREGINKISLSRVDARTFCFGVRIVRRRTVPQVLNLIPKEGEGESFEDALARVRRCLGGGGATDNADSDSDLEVVTESVTVNLRCPNSGSRMRIAGRFKPCVHMGCFDLETFVELNQRSRKWQCPICLKNYSLENLMIDPYFNRITSLLHNCSEDVNELDVKPDGSWRVKGDAATRDLSQWHMPDGTLCDSKEDTNPGVVSVNEFKREGTSDGHRTLKLGIKKTPNGLWQVSSKPDDKKPVVRNHIQNNTGYSIPNIVPMISSPTGSCRDGEDVSVNQEGGGIQFDISLNQEFDSFAHNFGQTYNTEDRQQEPQHNAADVIVLSDSDEENDPIVRLPAVYANTPTNGDSFPFVTDAAVSGYPEGYQEDAGVGTSGLGLLSNNTGDFEINNWQMHSYPQPEQGFQFFGTDTDVGNPFVGPHNSFSITPEDYSLDCNVGIEDPSAAHDVSICRNSNDVHGSLVDNPLALAGDDPSLQIFLPSQPSTVPLQEELSERANTPNGVHPDDWRISLTLAAGGGGNEEPTSVDGLKSQPKVPSKEAGVEPLLDAGLSPFMNLILLFCDHFVPKDNGLLHFSLVACQPFPGSSRLTFEGRHLRFAADDPGGTMRWPAAPDLVGDEIGGWYRIFSNWEWFNVASGAGCTFSLTFTGYKE</sequence>
<dbReference type="PROSITE" id="PS01359">
    <property type="entry name" value="ZF_PHD_1"/>
    <property type="match status" value="1"/>
</dbReference>
<dbReference type="SMR" id="A0A1D6FV68"/>
<dbReference type="PANTHER" id="PTHR10782">
    <property type="entry name" value="ZINC FINGER MIZ DOMAIN-CONTAINING PROTEIN"/>
    <property type="match status" value="1"/>
</dbReference>
<dbReference type="Pfam" id="PF02037">
    <property type="entry name" value="SAP"/>
    <property type="match status" value="1"/>
</dbReference>
<dbReference type="STRING" id="4577.A0A1D6FV68"/>
<dbReference type="InParanoid" id="A0A1D6FV68"/>
<dbReference type="SMART" id="SM00513">
    <property type="entry name" value="SAP"/>
    <property type="match status" value="1"/>
</dbReference>
<evidence type="ECO:0000259" key="15">
    <source>
        <dbReference type="PROSITE" id="PS51044"/>
    </source>
</evidence>
<dbReference type="InterPro" id="IPR004181">
    <property type="entry name" value="Znf_MIZ"/>
</dbReference>
<dbReference type="UniPathway" id="UPA00886"/>
<evidence type="ECO:0000256" key="6">
    <source>
        <dbReference type="ARBA" id="ARBA00022771"/>
    </source>
</evidence>
<dbReference type="InterPro" id="IPR003034">
    <property type="entry name" value="SAP_dom"/>
</dbReference>
<dbReference type="PROSITE" id="PS51044">
    <property type="entry name" value="ZF_SP_RING"/>
    <property type="match status" value="1"/>
</dbReference>
<proteinExistence type="inferred from homology"/>
<evidence type="ECO:0000313" key="16">
    <source>
        <dbReference type="EMBL" id="AQK95342.1"/>
    </source>
</evidence>
<dbReference type="CDD" id="cd15570">
    <property type="entry name" value="PHD_Bye1p_SIZ1_like"/>
    <property type="match status" value="1"/>
</dbReference>
<evidence type="ECO:0000259" key="14">
    <source>
        <dbReference type="PROSITE" id="PS50800"/>
    </source>
</evidence>
<evidence type="ECO:0000256" key="2">
    <source>
        <dbReference type="ARBA" id="ARBA00004718"/>
    </source>
</evidence>
<dbReference type="InterPro" id="IPR036361">
    <property type="entry name" value="SAP_dom_sf"/>
</dbReference>
<dbReference type="PROSITE" id="PS50800">
    <property type="entry name" value="SAP"/>
    <property type="match status" value="1"/>
</dbReference>
<dbReference type="GO" id="GO:0005634">
    <property type="term" value="C:nucleus"/>
    <property type="evidence" value="ECO:0007669"/>
    <property type="project" value="UniProtKB-SubCell"/>
</dbReference>
<dbReference type="SUPFAM" id="SSF57903">
    <property type="entry name" value="FYVE/PHD zinc finger"/>
    <property type="match status" value="1"/>
</dbReference>
<protein>
    <recommendedName>
        <fullName evidence="11">E3 SUMO-protein ligase SIZ1</fullName>
    </recommendedName>
    <alternativeName>
        <fullName evidence="12">E3 SUMO-protein transferase SIZ1</fullName>
    </alternativeName>
</protein>
<accession>A0A1D6FV68</accession>
<dbReference type="AlphaFoldDB" id="A0A1D6FV68"/>
<comment type="similarity">
    <text evidence="3">Belongs to the PIAS family.</text>
</comment>
<comment type="subcellular location">
    <subcellularLocation>
        <location evidence="1">Nucleus</location>
    </subcellularLocation>
</comment>
<dbReference type="IntAct" id="A0A1D6FV68">
    <property type="interactions" value="5"/>
</dbReference>
<dbReference type="InterPro" id="IPR001965">
    <property type="entry name" value="Znf_PHD"/>
</dbReference>
<dbReference type="FunFam" id="3.30.40.10:FF:000241">
    <property type="entry name" value="E3 SUMO-protein ligase SIZ2"/>
    <property type="match status" value="1"/>
</dbReference>
<dbReference type="EMBL" id="CM000784">
    <property type="protein sequence ID" value="AQK95342.1"/>
    <property type="molecule type" value="Genomic_DNA"/>
</dbReference>
<evidence type="ECO:0000256" key="4">
    <source>
        <dbReference type="ARBA" id="ARBA00022679"/>
    </source>
</evidence>
<dbReference type="FunFam" id="1.10.720.30:FF:000014">
    <property type="entry name" value="E3 SUMO-protein ligase SIZ1"/>
    <property type="match status" value="1"/>
</dbReference>
<dbReference type="CDD" id="cd16792">
    <property type="entry name" value="SP-RING_Siz-like"/>
    <property type="match status" value="1"/>
</dbReference>
<keyword evidence="4" id="KW-0808">Transferase</keyword>
<comment type="pathway">
    <text evidence="2">Protein modification; protein sumoylation.</text>
</comment>
<keyword evidence="9" id="KW-0539">Nucleus</keyword>
<evidence type="ECO:0000256" key="8">
    <source>
        <dbReference type="ARBA" id="ARBA00022833"/>
    </source>
</evidence>
<dbReference type="Pfam" id="PF02891">
    <property type="entry name" value="zf-MIZ"/>
    <property type="match status" value="1"/>
</dbReference>
<dbReference type="GO" id="GO:0008270">
    <property type="term" value="F:zinc ion binding"/>
    <property type="evidence" value="ECO:0007669"/>
    <property type="project" value="UniProtKB-KW"/>
</dbReference>
<evidence type="ECO:0000256" key="12">
    <source>
        <dbReference type="ARBA" id="ARBA00083458"/>
    </source>
</evidence>
<dbReference type="GO" id="GO:0061665">
    <property type="term" value="F:SUMO ligase activity"/>
    <property type="evidence" value="ECO:0007669"/>
    <property type="project" value="UniProtKB-ARBA"/>
</dbReference>
<dbReference type="InterPro" id="IPR031141">
    <property type="entry name" value="SIZ1/2_SP-RING"/>
</dbReference>
<organism evidence="16">
    <name type="scientific">Zea mays</name>
    <name type="common">Maize</name>
    <dbReference type="NCBI Taxonomy" id="4577"/>
    <lineage>
        <taxon>Eukaryota</taxon>
        <taxon>Viridiplantae</taxon>
        <taxon>Streptophyta</taxon>
        <taxon>Embryophyta</taxon>
        <taxon>Tracheophyta</taxon>
        <taxon>Spermatophyta</taxon>
        <taxon>Magnoliopsida</taxon>
        <taxon>Liliopsida</taxon>
        <taxon>Poales</taxon>
        <taxon>Poaceae</taxon>
        <taxon>PACMAD clade</taxon>
        <taxon>Panicoideae</taxon>
        <taxon>Andropogonodae</taxon>
        <taxon>Andropogoneae</taxon>
        <taxon>Tripsacinae</taxon>
        <taxon>Zea</taxon>
    </lineage>
</organism>
<evidence type="ECO:0000256" key="10">
    <source>
        <dbReference type="ARBA" id="ARBA00059134"/>
    </source>
</evidence>
<dbReference type="PANTHER" id="PTHR10782:SF102">
    <property type="entry name" value="E3 SUMO-PROTEIN LIGASE SIZ1"/>
    <property type="match status" value="1"/>
</dbReference>
<dbReference type="GO" id="GO:0016874">
    <property type="term" value="F:ligase activity"/>
    <property type="evidence" value="ECO:0007669"/>
    <property type="project" value="UniProtKB-KW"/>
</dbReference>